<dbReference type="InterPro" id="IPR009080">
    <property type="entry name" value="tRNAsynth_Ia_anticodon-bd"/>
</dbReference>
<dbReference type="InterPro" id="IPR041872">
    <property type="entry name" value="Anticodon_Met"/>
</dbReference>
<keyword evidence="2" id="KW-0436">Ligase</keyword>
<evidence type="ECO:0000256" key="3">
    <source>
        <dbReference type="ARBA" id="ARBA00022741"/>
    </source>
</evidence>
<dbReference type="SUPFAM" id="SSF57770">
    <property type="entry name" value="Methionyl-tRNA synthetase (MetRS), Zn-domain"/>
    <property type="match status" value="1"/>
</dbReference>
<dbReference type="AlphaFoldDB" id="A0A0F8WIM5"/>
<evidence type="ECO:0000256" key="1">
    <source>
        <dbReference type="ARBA" id="ARBA00012838"/>
    </source>
</evidence>
<dbReference type="Gene3D" id="2.170.220.10">
    <property type="match status" value="1"/>
</dbReference>
<dbReference type="Gene3D" id="3.40.50.620">
    <property type="entry name" value="HUPs"/>
    <property type="match status" value="1"/>
</dbReference>
<dbReference type="GO" id="GO:0006431">
    <property type="term" value="P:methionyl-tRNA aminoacylation"/>
    <property type="evidence" value="ECO:0007669"/>
    <property type="project" value="InterPro"/>
</dbReference>
<keyword evidence="4" id="KW-0067">ATP-binding</keyword>
<evidence type="ECO:0000256" key="5">
    <source>
        <dbReference type="ARBA" id="ARBA00022917"/>
    </source>
</evidence>
<dbReference type="SUPFAM" id="SSF52374">
    <property type="entry name" value="Nucleotidylyl transferase"/>
    <property type="match status" value="1"/>
</dbReference>
<evidence type="ECO:0000259" key="9">
    <source>
        <dbReference type="Pfam" id="PF09334"/>
    </source>
</evidence>
<dbReference type="InterPro" id="IPR023458">
    <property type="entry name" value="Met-tRNA_ligase_1"/>
</dbReference>
<comment type="caution">
    <text evidence="10">The sequence shown here is derived from an EMBL/GenBank/DDBJ whole genome shotgun (WGS) entry which is preliminary data.</text>
</comment>
<keyword evidence="5" id="KW-0648">Protein biosynthesis</keyword>
<dbReference type="PANTHER" id="PTHR45765:SF1">
    <property type="entry name" value="METHIONINE--TRNA LIGASE, CYTOPLASMIC"/>
    <property type="match status" value="1"/>
</dbReference>
<dbReference type="PRINTS" id="PR01041">
    <property type="entry name" value="TRNASYNTHMET"/>
</dbReference>
<dbReference type="Gene3D" id="1.10.730.10">
    <property type="entry name" value="Isoleucyl-tRNA Synthetase, Domain 1"/>
    <property type="match status" value="1"/>
</dbReference>
<dbReference type="EC" id="6.1.1.10" evidence="1"/>
<dbReference type="SUPFAM" id="SSF47323">
    <property type="entry name" value="Anticodon-binding domain of a subclass of class I aminoacyl-tRNA synthetases"/>
    <property type="match status" value="1"/>
</dbReference>
<accession>A0A0F8WIM5</accession>
<evidence type="ECO:0000256" key="4">
    <source>
        <dbReference type="ARBA" id="ARBA00022840"/>
    </source>
</evidence>
<gene>
    <name evidence="10" type="ORF">LCGC14_3061680</name>
</gene>
<name>A0A0F8WIM5_9ZZZZ</name>
<evidence type="ECO:0000313" key="10">
    <source>
        <dbReference type="EMBL" id="KKK56722.1"/>
    </source>
</evidence>
<dbReference type="GO" id="GO:0005829">
    <property type="term" value="C:cytosol"/>
    <property type="evidence" value="ECO:0007669"/>
    <property type="project" value="TreeGrafter"/>
</dbReference>
<dbReference type="InterPro" id="IPR029038">
    <property type="entry name" value="MetRS_Zn"/>
</dbReference>
<keyword evidence="6" id="KW-0030">Aminoacyl-tRNA synthetase</keyword>
<dbReference type="CDD" id="cd07957">
    <property type="entry name" value="Anticodon_Ia_Met"/>
    <property type="match status" value="1"/>
</dbReference>
<feature type="non-terminal residue" evidence="10">
    <location>
        <position position="1"/>
    </location>
</feature>
<evidence type="ECO:0000256" key="6">
    <source>
        <dbReference type="ARBA" id="ARBA00023146"/>
    </source>
</evidence>
<evidence type="ECO:0000256" key="7">
    <source>
        <dbReference type="ARBA" id="ARBA00030904"/>
    </source>
</evidence>
<dbReference type="InterPro" id="IPR015413">
    <property type="entry name" value="Methionyl/Leucyl_tRNA_Synth"/>
</dbReference>
<feature type="domain" description="Methionyl/Leucyl tRNA synthetase" evidence="9">
    <location>
        <begin position="3"/>
        <end position="281"/>
    </location>
</feature>
<keyword evidence="3" id="KW-0547">Nucleotide-binding</keyword>
<dbReference type="InterPro" id="IPR033911">
    <property type="entry name" value="MetRS_core"/>
</dbReference>
<feature type="non-terminal residue" evidence="10">
    <location>
        <position position="352"/>
    </location>
</feature>
<dbReference type="GO" id="GO:0004825">
    <property type="term" value="F:methionine-tRNA ligase activity"/>
    <property type="evidence" value="ECO:0007669"/>
    <property type="project" value="UniProtKB-EC"/>
</dbReference>
<organism evidence="10">
    <name type="scientific">marine sediment metagenome</name>
    <dbReference type="NCBI Taxonomy" id="412755"/>
    <lineage>
        <taxon>unclassified sequences</taxon>
        <taxon>metagenomes</taxon>
        <taxon>ecological metagenomes</taxon>
    </lineage>
</organism>
<dbReference type="GO" id="GO:0005524">
    <property type="term" value="F:ATP binding"/>
    <property type="evidence" value="ECO:0007669"/>
    <property type="project" value="UniProtKB-KW"/>
</dbReference>
<dbReference type="PANTHER" id="PTHR45765">
    <property type="entry name" value="METHIONINE--TRNA LIGASE"/>
    <property type="match status" value="1"/>
</dbReference>
<dbReference type="InterPro" id="IPR014729">
    <property type="entry name" value="Rossmann-like_a/b/a_fold"/>
</dbReference>
<evidence type="ECO:0000256" key="8">
    <source>
        <dbReference type="ARBA" id="ARBA00047364"/>
    </source>
</evidence>
<dbReference type="EMBL" id="LAZR01064849">
    <property type="protein sequence ID" value="KKK56722.1"/>
    <property type="molecule type" value="Genomic_DNA"/>
</dbReference>
<evidence type="ECO:0000256" key="2">
    <source>
        <dbReference type="ARBA" id="ARBA00022598"/>
    </source>
</evidence>
<protein>
    <recommendedName>
        <fullName evidence="1">methionine--tRNA ligase</fullName>
        <ecNumber evidence="1">6.1.1.10</ecNumber>
    </recommendedName>
    <alternativeName>
        <fullName evidence="7">Methionyl-tRNA synthetase</fullName>
    </alternativeName>
</protein>
<comment type="catalytic activity">
    <reaction evidence="8">
        <text>tRNA(Met) + L-methionine + ATP = L-methionyl-tRNA(Met) + AMP + diphosphate</text>
        <dbReference type="Rhea" id="RHEA:13481"/>
        <dbReference type="Rhea" id="RHEA-COMP:9667"/>
        <dbReference type="Rhea" id="RHEA-COMP:9698"/>
        <dbReference type="ChEBI" id="CHEBI:30616"/>
        <dbReference type="ChEBI" id="CHEBI:33019"/>
        <dbReference type="ChEBI" id="CHEBI:57844"/>
        <dbReference type="ChEBI" id="CHEBI:78442"/>
        <dbReference type="ChEBI" id="CHEBI:78530"/>
        <dbReference type="ChEBI" id="CHEBI:456215"/>
        <dbReference type="EC" id="6.1.1.10"/>
    </reaction>
</comment>
<sequence length="352" mass="40364">MKLPYCAVEQRFLLDRYVEGTCPICSDPGARGDQCDNCGNVLDPVDLKDRRCKFDGSTPEIRESEHFFLRLSAYGHELKQWLSADKGHWRKNVLNFSRGVLQQGLQDRAITRDLEWGIPIPLPGYESKRIYVWFENVIGYLSAAKEWAQRIGQPERWRDFWQDPSCKSYYFIGKDNIFFHALSWPAQLMGYSEATRETFNLPYDVPANQYQTVRGSKASTSRRLAVWVPDYLSRYDPDPLRYYLSLNMPETSDADFSWADFVRRNNDELVATWGNLVNRVLTFTYRNFQGAVPSPAEMTAADSALLSRTEQAIAQAGENIGLCRFLAGLESAMAVAREANRYVEGNAPWNLV</sequence>
<dbReference type="Pfam" id="PF09334">
    <property type="entry name" value="tRNA-synt_1g"/>
    <property type="match status" value="1"/>
</dbReference>
<proteinExistence type="predicted"/>
<reference evidence="10" key="1">
    <citation type="journal article" date="2015" name="Nature">
        <title>Complex archaea that bridge the gap between prokaryotes and eukaryotes.</title>
        <authorList>
            <person name="Spang A."/>
            <person name="Saw J.H."/>
            <person name="Jorgensen S.L."/>
            <person name="Zaremba-Niedzwiedzka K."/>
            <person name="Martijn J."/>
            <person name="Lind A.E."/>
            <person name="van Eijk R."/>
            <person name="Schleper C."/>
            <person name="Guy L."/>
            <person name="Ettema T.J."/>
        </authorList>
    </citation>
    <scope>NUCLEOTIDE SEQUENCE</scope>
</reference>